<protein>
    <recommendedName>
        <fullName evidence="4">nitric oxide dioxygenase</fullName>
        <ecNumber evidence="4">1.14.12.17</ecNumber>
    </recommendedName>
</protein>
<dbReference type="AlphaFoldDB" id="A0AA91T3W9"/>
<dbReference type="Pfam" id="PF00970">
    <property type="entry name" value="FAD_binding_6"/>
    <property type="match status" value="1"/>
</dbReference>
<accession>A0AA91T3W9</accession>
<dbReference type="PANTHER" id="PTHR43396">
    <property type="entry name" value="FLAVOHEMOPROTEIN"/>
    <property type="match status" value="1"/>
</dbReference>
<evidence type="ECO:0000313" key="18">
    <source>
        <dbReference type="Proteomes" id="UP000195602"/>
    </source>
</evidence>
<dbReference type="PANTHER" id="PTHR43396:SF3">
    <property type="entry name" value="FLAVOHEMOPROTEIN"/>
    <property type="match status" value="1"/>
</dbReference>
<keyword evidence="8" id="KW-0479">Metal-binding</keyword>
<dbReference type="GO" id="GO:0019825">
    <property type="term" value="F:oxygen binding"/>
    <property type="evidence" value="ECO:0007669"/>
    <property type="project" value="InterPro"/>
</dbReference>
<dbReference type="GO" id="GO:0008941">
    <property type="term" value="F:nitric oxide dioxygenase NAD(P)H activity"/>
    <property type="evidence" value="ECO:0007669"/>
    <property type="project" value="UniProtKB-EC"/>
</dbReference>
<evidence type="ECO:0000256" key="3">
    <source>
        <dbReference type="ARBA" id="ARBA00006401"/>
    </source>
</evidence>
<reference evidence="17 18" key="1">
    <citation type="submission" date="2017-04" db="EMBL/GenBank/DDBJ databases">
        <title>Draft genome of the yeast Clavispora lusitaniae type strain CBS 6936.</title>
        <authorList>
            <person name="Durrens P."/>
            <person name="Klopp C."/>
            <person name="Biteau N."/>
            <person name="Fitton-Ouhabi V."/>
            <person name="Dementhon K."/>
            <person name="Accoceberry I."/>
            <person name="Sherman D.J."/>
            <person name="Noel T."/>
        </authorList>
    </citation>
    <scope>NUCLEOTIDE SEQUENCE [LARGE SCALE GENOMIC DNA]</scope>
    <source>
        <strain evidence="17 18">CBS 6936</strain>
    </source>
</reference>
<dbReference type="CDD" id="cd19754">
    <property type="entry name" value="FHb_fungal-globin"/>
    <property type="match status" value="1"/>
</dbReference>
<comment type="similarity">
    <text evidence="3">In the C-terminal section; belongs to the flavoprotein pyridine nucleotide cytochrome reductase family.</text>
</comment>
<evidence type="ECO:0000259" key="15">
    <source>
        <dbReference type="PROSITE" id="PS01033"/>
    </source>
</evidence>
<evidence type="ECO:0000256" key="13">
    <source>
        <dbReference type="ARBA" id="ARBA00048649"/>
    </source>
</evidence>
<evidence type="ECO:0000256" key="2">
    <source>
        <dbReference type="ARBA" id="ARBA00001974"/>
    </source>
</evidence>
<dbReference type="CDD" id="cd06184">
    <property type="entry name" value="flavohem_like_fad_nad_binding"/>
    <property type="match status" value="1"/>
</dbReference>
<dbReference type="InterPro" id="IPR012292">
    <property type="entry name" value="Globin/Proto"/>
</dbReference>
<dbReference type="GO" id="GO:0071949">
    <property type="term" value="F:FAD binding"/>
    <property type="evidence" value="ECO:0007669"/>
    <property type="project" value="TreeGrafter"/>
</dbReference>
<dbReference type="FunFam" id="1.10.490.10:FF:000003">
    <property type="entry name" value="Flavohemoprotein"/>
    <property type="match status" value="1"/>
</dbReference>
<dbReference type="InterPro" id="IPR008333">
    <property type="entry name" value="Cbr1-like_FAD-bd_dom"/>
</dbReference>
<dbReference type="Pfam" id="PF00175">
    <property type="entry name" value="NAD_binding_1"/>
    <property type="match status" value="1"/>
</dbReference>
<comment type="caution">
    <text evidence="17">The sequence shown here is derived from an EMBL/GenBank/DDBJ whole genome shotgun (WGS) entry which is preliminary data.</text>
</comment>
<dbReference type="InterPro" id="IPR001433">
    <property type="entry name" value="OxRdtase_FAD/NAD-bd"/>
</dbReference>
<dbReference type="EMBL" id="LYUB02000001">
    <property type="protein sequence ID" value="OVF10711.1"/>
    <property type="molecule type" value="Genomic_DNA"/>
</dbReference>
<dbReference type="GO" id="GO:0070458">
    <property type="term" value="P:cellular detoxification of nitrogen compound"/>
    <property type="evidence" value="ECO:0007669"/>
    <property type="project" value="EnsemblFungi"/>
</dbReference>
<dbReference type="Proteomes" id="UP000195602">
    <property type="component" value="Unassembled WGS sequence"/>
</dbReference>
<organism evidence="17 18">
    <name type="scientific">Clavispora lusitaniae</name>
    <name type="common">Candida lusitaniae</name>
    <dbReference type="NCBI Taxonomy" id="36911"/>
    <lineage>
        <taxon>Eukaryota</taxon>
        <taxon>Fungi</taxon>
        <taxon>Dikarya</taxon>
        <taxon>Ascomycota</taxon>
        <taxon>Saccharomycotina</taxon>
        <taxon>Pichiomycetes</taxon>
        <taxon>Metschnikowiaceae</taxon>
        <taxon>Clavispora</taxon>
    </lineage>
</organism>
<keyword evidence="10" id="KW-0521">NADP</keyword>
<evidence type="ECO:0000256" key="11">
    <source>
        <dbReference type="ARBA" id="ARBA00023004"/>
    </source>
</evidence>
<dbReference type="SUPFAM" id="SSF52343">
    <property type="entry name" value="Ferredoxin reductase-like, C-terminal NADP-linked domain"/>
    <property type="match status" value="1"/>
</dbReference>
<dbReference type="GO" id="GO:0046872">
    <property type="term" value="F:metal ion binding"/>
    <property type="evidence" value="ECO:0007669"/>
    <property type="project" value="UniProtKB-KW"/>
</dbReference>
<keyword evidence="5" id="KW-0216">Detoxification</keyword>
<evidence type="ECO:0000256" key="9">
    <source>
        <dbReference type="ARBA" id="ARBA00022827"/>
    </source>
</evidence>
<dbReference type="EC" id="1.14.12.17" evidence="4"/>
<dbReference type="InterPro" id="IPR039261">
    <property type="entry name" value="FNR_nucleotide-bd"/>
</dbReference>
<dbReference type="InterPro" id="IPR017927">
    <property type="entry name" value="FAD-bd_FR_type"/>
</dbReference>
<evidence type="ECO:0000256" key="6">
    <source>
        <dbReference type="ARBA" id="ARBA00022617"/>
    </source>
</evidence>
<sequence>MAAPQIYPIVELKDEQKSYIKAAVPLLESAGDKLTKAFYDYMLSHYPEVKVFFNEKNQADLRQPKLLAFALLAYAKNIDDITPLSPFVANIIDKHVSLQVKAEHYPIVGNSLITTMKSFLGEEIATPPFIEAWTAAYGNLAQILINAEFAKYQQQQWQGYKDFKVTRIVPETEHIKSLYLAPVDGTKIAQPLPGQPLGFLFKVPGYEFEKTRNYTISQTPVGNEYRISVKKVDGGACSTYVHSLKEGDIVKVSPPNGHFVYKPESKKDVLIFCAGVAITPFVSIIESALKDGKSVSVYYSNKTEKERPFTQWFNDLKTQYPKFHLHEFFSDVNRMTAKDFDSIDLKDKDVYMLGPVSYMDFVSSQLSASGVEALVDNYYPQIE</sequence>
<dbReference type="OMA" id="KLERMCN"/>
<evidence type="ECO:0000256" key="4">
    <source>
        <dbReference type="ARBA" id="ARBA00012229"/>
    </source>
</evidence>
<dbReference type="GO" id="GO:0020037">
    <property type="term" value="F:heme binding"/>
    <property type="evidence" value="ECO:0007669"/>
    <property type="project" value="InterPro"/>
</dbReference>
<comment type="cofactor">
    <cofactor evidence="1">
        <name>heme b</name>
        <dbReference type="ChEBI" id="CHEBI:60344"/>
    </cofactor>
</comment>
<keyword evidence="7" id="KW-0285">Flavoprotein</keyword>
<feature type="domain" description="Globin" evidence="15">
    <location>
        <begin position="11"/>
        <end position="149"/>
    </location>
</feature>
<comment type="catalytic activity">
    <reaction evidence="14">
        <text>2 nitric oxide + NADPH + 2 O2 = 2 nitrate + NADP(+) + H(+)</text>
        <dbReference type="Rhea" id="RHEA:19465"/>
        <dbReference type="ChEBI" id="CHEBI:15378"/>
        <dbReference type="ChEBI" id="CHEBI:15379"/>
        <dbReference type="ChEBI" id="CHEBI:16480"/>
        <dbReference type="ChEBI" id="CHEBI:17632"/>
        <dbReference type="ChEBI" id="CHEBI:57783"/>
        <dbReference type="ChEBI" id="CHEBI:58349"/>
        <dbReference type="EC" id="1.14.12.17"/>
    </reaction>
</comment>
<evidence type="ECO:0000256" key="12">
    <source>
        <dbReference type="ARBA" id="ARBA00023027"/>
    </source>
</evidence>
<keyword evidence="9" id="KW-0274">FAD</keyword>
<keyword evidence="12" id="KW-0520">NAD</keyword>
<evidence type="ECO:0000256" key="7">
    <source>
        <dbReference type="ARBA" id="ARBA00022630"/>
    </source>
</evidence>
<evidence type="ECO:0000256" key="8">
    <source>
        <dbReference type="ARBA" id="ARBA00022723"/>
    </source>
</evidence>
<dbReference type="GO" id="GO:0046210">
    <property type="term" value="P:nitric oxide catabolic process"/>
    <property type="evidence" value="ECO:0007669"/>
    <property type="project" value="TreeGrafter"/>
</dbReference>
<evidence type="ECO:0000256" key="14">
    <source>
        <dbReference type="ARBA" id="ARBA00049433"/>
    </source>
</evidence>
<dbReference type="KEGG" id="clus:A9F13_01g01155"/>
<dbReference type="PROSITE" id="PS51384">
    <property type="entry name" value="FAD_FR"/>
    <property type="match status" value="1"/>
</dbReference>
<dbReference type="SUPFAM" id="SSF63380">
    <property type="entry name" value="Riboflavin synthase domain-like"/>
    <property type="match status" value="1"/>
</dbReference>
<dbReference type="InterPro" id="IPR017938">
    <property type="entry name" value="Riboflavin_synthase-like_b-brl"/>
</dbReference>
<dbReference type="Gene3D" id="2.40.30.10">
    <property type="entry name" value="Translation factors"/>
    <property type="match status" value="1"/>
</dbReference>
<feature type="domain" description="FAD-binding FR-type" evidence="16">
    <location>
        <begin position="158"/>
        <end position="262"/>
    </location>
</feature>
<dbReference type="PROSITE" id="PS01033">
    <property type="entry name" value="GLOBIN"/>
    <property type="match status" value="1"/>
</dbReference>
<keyword evidence="6" id="KW-0349">Heme</keyword>
<dbReference type="Gene3D" id="3.40.50.80">
    <property type="entry name" value="Nucleotide-binding domain of ferredoxin-NADP reductase (FNR) module"/>
    <property type="match status" value="1"/>
</dbReference>
<dbReference type="Pfam" id="PF00042">
    <property type="entry name" value="Globin"/>
    <property type="match status" value="1"/>
</dbReference>
<dbReference type="Gene3D" id="1.10.490.10">
    <property type="entry name" value="Globins"/>
    <property type="match status" value="1"/>
</dbReference>
<dbReference type="SUPFAM" id="SSF46458">
    <property type="entry name" value="Globin-like"/>
    <property type="match status" value="1"/>
</dbReference>
<proteinExistence type="inferred from homology"/>
<dbReference type="GO" id="GO:0071500">
    <property type="term" value="P:cellular response to nitrosative stress"/>
    <property type="evidence" value="ECO:0007669"/>
    <property type="project" value="EnsemblFungi"/>
</dbReference>
<keyword evidence="17" id="KW-0223">Dioxygenase</keyword>
<dbReference type="InterPro" id="IPR009050">
    <property type="entry name" value="Globin-like_sf"/>
</dbReference>
<name>A0AA91T3W9_CLALS</name>
<comment type="catalytic activity">
    <reaction evidence="13">
        <text>2 nitric oxide + NADH + 2 O2 = 2 nitrate + NAD(+) + H(+)</text>
        <dbReference type="Rhea" id="RHEA:19469"/>
        <dbReference type="ChEBI" id="CHEBI:15378"/>
        <dbReference type="ChEBI" id="CHEBI:15379"/>
        <dbReference type="ChEBI" id="CHEBI:16480"/>
        <dbReference type="ChEBI" id="CHEBI:17632"/>
        <dbReference type="ChEBI" id="CHEBI:57540"/>
        <dbReference type="ChEBI" id="CHEBI:57945"/>
        <dbReference type="EC" id="1.14.12.17"/>
    </reaction>
</comment>
<comment type="cofactor">
    <cofactor evidence="2">
        <name>FAD</name>
        <dbReference type="ChEBI" id="CHEBI:57692"/>
    </cofactor>
</comment>
<evidence type="ECO:0000256" key="1">
    <source>
        <dbReference type="ARBA" id="ARBA00001970"/>
    </source>
</evidence>
<dbReference type="InterPro" id="IPR000971">
    <property type="entry name" value="Globin"/>
</dbReference>
<keyword evidence="11" id="KW-0408">Iron</keyword>
<evidence type="ECO:0000256" key="5">
    <source>
        <dbReference type="ARBA" id="ARBA00022575"/>
    </source>
</evidence>
<evidence type="ECO:0000259" key="16">
    <source>
        <dbReference type="PROSITE" id="PS51384"/>
    </source>
</evidence>
<keyword evidence="17" id="KW-0560">Oxidoreductase</keyword>
<evidence type="ECO:0000256" key="10">
    <source>
        <dbReference type="ARBA" id="ARBA00022857"/>
    </source>
</evidence>
<gene>
    <name evidence="17" type="ORF">A9F13_01g01155</name>
</gene>
<evidence type="ECO:0000313" key="17">
    <source>
        <dbReference type="EMBL" id="OVF10711.1"/>
    </source>
</evidence>